<dbReference type="GeneID" id="42365599"/>
<dbReference type="PANTHER" id="PTHR33933:SF1">
    <property type="entry name" value="PROTEIN ADENYLYLTRANSFERASE MNTA-RELATED"/>
    <property type="match status" value="1"/>
</dbReference>
<reference evidence="3" key="1">
    <citation type="submission" date="2019-05" db="EMBL/GenBank/DDBJ databases">
        <title>Candidatus Nanohalobium constans, a novel model system to study the DPANN nano-sized archaea: genomic and physiological characterization of a nanoarchaeon co-cultured with its chitinotrophic host.</title>
        <authorList>
            <person name="La Cono V."/>
            <person name="Arcadi E."/>
            <person name="Crisafi F."/>
            <person name="Denaro R."/>
            <person name="La Spada G."/>
            <person name="Messina E."/>
            <person name="Smedile F."/>
            <person name="Toshchakov S.V."/>
            <person name="Shevchenko M.A."/>
            <person name="Golyshin P.N."/>
            <person name="Golyshina O.V."/>
            <person name="Ferrer M."/>
            <person name="Rohde M."/>
            <person name="Mushegian A."/>
            <person name="Sorokin D.Y."/>
            <person name="Giuliano L."/>
            <person name="Yakimov M.M."/>
        </authorList>
    </citation>
    <scope>NUCLEOTIDE SEQUENCE [LARGE SCALE GENOMIC DNA]</scope>
    <source>
        <strain evidence="3">LC1Nh</strain>
    </source>
</reference>
<dbReference type="Pfam" id="PF01909">
    <property type="entry name" value="NTP_transf_2"/>
    <property type="match status" value="1"/>
</dbReference>
<sequence>MSELPHRKAFEQFAEQAQKELGDSLDKLFLYGSVACDQQTEQSDVDILAVVEVTDQKEKLRDIAFEIGIQYGISFSPIVKTEKEYEEMKNTVYGREVRSTGELYV</sequence>
<dbReference type="PANTHER" id="PTHR33933">
    <property type="entry name" value="NUCLEOTIDYLTRANSFERASE"/>
    <property type="match status" value="1"/>
</dbReference>
<dbReference type="RefSeq" id="WP_153550814.1">
    <property type="nucleotide sequence ID" value="NZ_CP040089.1"/>
</dbReference>
<dbReference type="InterPro" id="IPR002934">
    <property type="entry name" value="Polymerase_NTP_transf_dom"/>
</dbReference>
<evidence type="ECO:0000259" key="1">
    <source>
        <dbReference type="Pfam" id="PF01909"/>
    </source>
</evidence>
<dbReference type="InterPro" id="IPR052548">
    <property type="entry name" value="Type_VII_TA_antitoxin"/>
</dbReference>
<name>A0A5Q0UHF6_9ARCH</name>
<dbReference type="CDD" id="cd05403">
    <property type="entry name" value="NT_KNTase_like"/>
    <property type="match status" value="1"/>
</dbReference>
<evidence type="ECO:0000313" key="3">
    <source>
        <dbReference type="Proteomes" id="UP000377803"/>
    </source>
</evidence>
<accession>A0A5Q0UHF6</accession>
<keyword evidence="2" id="KW-0808">Transferase</keyword>
<dbReference type="GO" id="GO:0016779">
    <property type="term" value="F:nucleotidyltransferase activity"/>
    <property type="evidence" value="ECO:0007669"/>
    <property type="project" value="InterPro"/>
</dbReference>
<feature type="domain" description="Polymerase nucleotidyl transferase" evidence="1">
    <location>
        <begin position="17"/>
        <end position="71"/>
    </location>
</feature>
<dbReference type="Gene3D" id="3.30.460.10">
    <property type="entry name" value="Beta Polymerase, domain 2"/>
    <property type="match status" value="1"/>
</dbReference>
<keyword evidence="3" id="KW-1185">Reference proteome</keyword>
<dbReference type="AlphaFoldDB" id="A0A5Q0UHF6"/>
<gene>
    <name evidence="2" type="ORF">LC1Nh_1201</name>
</gene>
<organism evidence="2 3">
    <name type="scientific">Candidatus Nanohalobium constans</name>
    <dbReference type="NCBI Taxonomy" id="2565781"/>
    <lineage>
        <taxon>Archaea</taxon>
        <taxon>Candidatus Nanohalarchaeota</taxon>
        <taxon>Candidatus Nanohalobia</taxon>
        <taxon>Candidatus Nanohalobiales</taxon>
        <taxon>Candidatus Nanohalobiaceae</taxon>
        <taxon>Candidatus Nanohalobium</taxon>
    </lineage>
</organism>
<dbReference type="KEGG" id="ncon:LC1Nh_1201"/>
<dbReference type="SUPFAM" id="SSF81301">
    <property type="entry name" value="Nucleotidyltransferase"/>
    <property type="match status" value="1"/>
</dbReference>
<dbReference type="InterPro" id="IPR043519">
    <property type="entry name" value="NT_sf"/>
</dbReference>
<dbReference type="Proteomes" id="UP000377803">
    <property type="component" value="Chromosome"/>
</dbReference>
<proteinExistence type="predicted"/>
<dbReference type="EMBL" id="CP040089">
    <property type="protein sequence ID" value="QGA81067.1"/>
    <property type="molecule type" value="Genomic_DNA"/>
</dbReference>
<evidence type="ECO:0000313" key="2">
    <source>
        <dbReference type="EMBL" id="QGA81067.1"/>
    </source>
</evidence>
<dbReference type="OrthoDB" id="9287at2157"/>
<protein>
    <submittedName>
        <fullName evidence="2">Nucleotidyltransferase domain-containing protein</fullName>
    </submittedName>
</protein>